<dbReference type="OrthoDB" id="982315at2"/>
<keyword evidence="1" id="KW-0472">Membrane</keyword>
<dbReference type="RefSeq" id="WP_149089865.1">
    <property type="nucleotide sequence ID" value="NZ_VKKY01000001.1"/>
</dbReference>
<proteinExistence type="predicted"/>
<evidence type="ECO:0000313" key="3">
    <source>
        <dbReference type="Proteomes" id="UP000324133"/>
    </source>
</evidence>
<dbReference type="Proteomes" id="UP000324133">
    <property type="component" value="Unassembled WGS sequence"/>
</dbReference>
<keyword evidence="1" id="KW-0812">Transmembrane</keyword>
<name>A0A5B6TUK0_9BACT</name>
<dbReference type="AlphaFoldDB" id="A0A5B6TUK0"/>
<keyword evidence="1" id="KW-1133">Transmembrane helix</keyword>
<accession>A0A5B6TUK0</accession>
<sequence>MGFLFLLVSLFFLGASVYFIHHEHNRSKYGYHTQGTIIKQEEKWEYKNGSAYYMYYPIVQFRSEDSQVVQQKMEMGSSIPFYSVKEVIDIVYYQGKVYPTGSGWKILYWGFLLLSLGATIYQIYYW</sequence>
<protein>
    <submittedName>
        <fullName evidence="2">DUF3592 domain-containing protein</fullName>
    </submittedName>
</protein>
<dbReference type="EMBL" id="VKKY01000001">
    <property type="protein sequence ID" value="KAA3440228.1"/>
    <property type="molecule type" value="Genomic_DNA"/>
</dbReference>
<organism evidence="2 3">
    <name type="scientific">Rufibacter hautae</name>
    <dbReference type="NCBI Taxonomy" id="2595005"/>
    <lineage>
        <taxon>Bacteria</taxon>
        <taxon>Pseudomonadati</taxon>
        <taxon>Bacteroidota</taxon>
        <taxon>Cytophagia</taxon>
        <taxon>Cytophagales</taxon>
        <taxon>Hymenobacteraceae</taxon>
        <taxon>Rufibacter</taxon>
    </lineage>
</organism>
<gene>
    <name evidence="2" type="ORF">FOA19_06090</name>
</gene>
<evidence type="ECO:0000256" key="1">
    <source>
        <dbReference type="SAM" id="Phobius"/>
    </source>
</evidence>
<reference evidence="2 3" key="1">
    <citation type="submission" date="2019-07" db="EMBL/GenBank/DDBJ databases">
        <title>Rufibacter sp. nov., isolated from lake sediment.</title>
        <authorList>
            <person name="Qu J.-H."/>
        </authorList>
    </citation>
    <scope>NUCLEOTIDE SEQUENCE [LARGE SCALE GENOMIC DNA]</scope>
    <source>
        <strain evidence="2 3">NBS58-1</strain>
    </source>
</reference>
<feature type="transmembrane region" description="Helical" evidence="1">
    <location>
        <begin position="106"/>
        <end position="125"/>
    </location>
</feature>
<evidence type="ECO:0000313" key="2">
    <source>
        <dbReference type="EMBL" id="KAA3440228.1"/>
    </source>
</evidence>
<keyword evidence="3" id="KW-1185">Reference proteome</keyword>
<comment type="caution">
    <text evidence="2">The sequence shown here is derived from an EMBL/GenBank/DDBJ whole genome shotgun (WGS) entry which is preliminary data.</text>
</comment>